<evidence type="ECO:0000256" key="6">
    <source>
        <dbReference type="ARBA" id="ARBA00022827"/>
    </source>
</evidence>
<comment type="pathway">
    <text evidence="2">One-carbon metabolism; tetrahydrofolate interconversion.</text>
</comment>
<dbReference type="NCBIfam" id="TIGR00676">
    <property type="entry name" value="fadh2"/>
    <property type="match status" value="1"/>
</dbReference>
<evidence type="ECO:0000256" key="2">
    <source>
        <dbReference type="ARBA" id="ARBA00004777"/>
    </source>
</evidence>
<dbReference type="InterPro" id="IPR004620">
    <property type="entry name" value="MTHF_reductase_bac"/>
</dbReference>
<evidence type="ECO:0000256" key="10">
    <source>
        <dbReference type="ARBA" id="ARBA00034478"/>
    </source>
</evidence>
<dbReference type="Pfam" id="PF02219">
    <property type="entry name" value="MTHFR"/>
    <property type="match status" value="1"/>
</dbReference>
<comment type="cofactor">
    <cofactor evidence="1">
        <name>FAD</name>
        <dbReference type="ChEBI" id="CHEBI:57692"/>
    </cofactor>
</comment>
<keyword evidence="8" id="KW-0520">NAD</keyword>
<dbReference type="GO" id="GO:0009086">
    <property type="term" value="P:methionine biosynthetic process"/>
    <property type="evidence" value="ECO:0007669"/>
    <property type="project" value="UniProtKB-KW"/>
</dbReference>
<evidence type="ECO:0000256" key="8">
    <source>
        <dbReference type="ARBA" id="ARBA00023027"/>
    </source>
</evidence>
<dbReference type="Gene3D" id="3.20.20.220">
    <property type="match status" value="1"/>
</dbReference>
<evidence type="ECO:0000256" key="4">
    <source>
        <dbReference type="ARBA" id="ARBA00022605"/>
    </source>
</evidence>
<keyword evidence="7 12" id="KW-0560">Oxidoreductase</keyword>
<reference evidence="12" key="1">
    <citation type="submission" date="2018-06" db="EMBL/GenBank/DDBJ databases">
        <authorList>
            <person name="Zhirakovskaya E."/>
        </authorList>
    </citation>
    <scope>NUCLEOTIDE SEQUENCE</scope>
</reference>
<dbReference type="EC" id="1.5.1.54" evidence="11"/>
<gene>
    <name evidence="12" type="ORF">MNBD_NITROSPINAE02-1438</name>
</gene>
<name>A0A3B1CMR2_9ZZZZ</name>
<dbReference type="GO" id="GO:0035999">
    <property type="term" value="P:tetrahydrofolate interconversion"/>
    <property type="evidence" value="ECO:0007669"/>
    <property type="project" value="UniProtKB-UniPathway"/>
</dbReference>
<dbReference type="SUPFAM" id="SSF51730">
    <property type="entry name" value="FAD-linked oxidoreductase"/>
    <property type="match status" value="1"/>
</dbReference>
<evidence type="ECO:0000313" key="12">
    <source>
        <dbReference type="EMBL" id="VAX25258.1"/>
    </source>
</evidence>
<evidence type="ECO:0000256" key="7">
    <source>
        <dbReference type="ARBA" id="ARBA00023002"/>
    </source>
</evidence>
<proteinExistence type="inferred from homology"/>
<evidence type="ECO:0000256" key="9">
    <source>
        <dbReference type="ARBA" id="ARBA00023167"/>
    </source>
</evidence>
<accession>A0A3B1CMR2</accession>
<keyword evidence="9" id="KW-0486">Methionine biosynthesis</keyword>
<dbReference type="InterPro" id="IPR003171">
    <property type="entry name" value="Mehydrof_redctse-like"/>
</dbReference>
<evidence type="ECO:0000256" key="1">
    <source>
        <dbReference type="ARBA" id="ARBA00001974"/>
    </source>
</evidence>
<keyword evidence="4" id="KW-0028">Amino-acid biosynthesis</keyword>
<keyword evidence="5" id="KW-0285">Flavoprotein</keyword>
<comment type="similarity">
    <text evidence="3">Belongs to the methylenetetrahydrofolate reductase family.</text>
</comment>
<dbReference type="AlphaFoldDB" id="A0A3B1CMR2"/>
<sequence length="289" mass="31926">MRIAELMKNSDQFISLEYFPPKERSAWPNFFSVVEKLTAVDPLFVSVTYGSGGGTQANTLELVTRIKKDFELEPMAHLTCVGASADKLSGFLDSLVKEDIDNVIALRGDPPKGDTKFVAENEKFQHASDLVSFINKEYPAMGVAVAAYAEKHQEAESLDQDIRYLKHKLDLGSDFAITQLFFDNDLYWSFLARARAEGIDKPVIPGIMPIFNLKLIRKIVSLCGAKIPDSLLKELEKADKSGDEKGVEKVGIEYARAQIKDLLAKGAPGVHLYTLNKAKGCLAILEGLL</sequence>
<dbReference type="PANTHER" id="PTHR45754:SF3">
    <property type="entry name" value="METHYLENETETRAHYDROFOLATE REDUCTASE (NADPH)"/>
    <property type="match status" value="1"/>
</dbReference>
<dbReference type="GO" id="GO:0071949">
    <property type="term" value="F:FAD binding"/>
    <property type="evidence" value="ECO:0007669"/>
    <property type="project" value="TreeGrafter"/>
</dbReference>
<evidence type="ECO:0000256" key="3">
    <source>
        <dbReference type="ARBA" id="ARBA00006743"/>
    </source>
</evidence>
<dbReference type="InterPro" id="IPR029041">
    <property type="entry name" value="FAD-linked_oxidoreductase-like"/>
</dbReference>
<dbReference type="GO" id="GO:0106312">
    <property type="term" value="F:methylenetetrahydrofolate reductase (NADH) activity"/>
    <property type="evidence" value="ECO:0007669"/>
    <property type="project" value="UniProtKB-EC"/>
</dbReference>
<dbReference type="GO" id="GO:0005829">
    <property type="term" value="C:cytosol"/>
    <property type="evidence" value="ECO:0007669"/>
    <property type="project" value="InterPro"/>
</dbReference>
<dbReference type="EMBL" id="UOGE01000104">
    <property type="protein sequence ID" value="VAX25258.1"/>
    <property type="molecule type" value="Genomic_DNA"/>
</dbReference>
<dbReference type="PANTHER" id="PTHR45754">
    <property type="entry name" value="METHYLENETETRAHYDROFOLATE REDUCTASE"/>
    <property type="match status" value="1"/>
</dbReference>
<keyword evidence="6" id="KW-0274">FAD</keyword>
<evidence type="ECO:0000256" key="5">
    <source>
        <dbReference type="ARBA" id="ARBA00022630"/>
    </source>
</evidence>
<protein>
    <recommendedName>
        <fullName evidence="11">methylenetetrahydrofolate reductase (NADH)</fullName>
        <ecNumber evidence="11">1.5.1.54</ecNumber>
    </recommendedName>
</protein>
<comment type="pathway">
    <text evidence="10">Amino-acid biosynthesis; L-methionine biosynthesis via de novo pathway.</text>
</comment>
<dbReference type="UniPathway" id="UPA00193"/>
<evidence type="ECO:0000256" key="11">
    <source>
        <dbReference type="ARBA" id="ARBA00034529"/>
    </source>
</evidence>
<organism evidence="12">
    <name type="scientific">hydrothermal vent metagenome</name>
    <dbReference type="NCBI Taxonomy" id="652676"/>
    <lineage>
        <taxon>unclassified sequences</taxon>
        <taxon>metagenomes</taxon>
        <taxon>ecological metagenomes</taxon>
    </lineage>
</organism>
<dbReference type="CDD" id="cd00537">
    <property type="entry name" value="MTHFR"/>
    <property type="match status" value="1"/>
</dbReference>